<comment type="caution">
    <text evidence="1">The sequence shown here is derived from an EMBL/GenBank/DDBJ whole genome shotgun (WGS) entry which is preliminary data.</text>
</comment>
<evidence type="ECO:0000313" key="2">
    <source>
        <dbReference type="Proteomes" id="UP001558613"/>
    </source>
</evidence>
<sequence>MTSTGKFVIEVDVEPSSIVCQDFYFNTYNVDKNDRIQEGAKRTKNDGKSFFIRDGSSSKNIILPFDSSKEYEKCIANMSQLSLLRKNAEEMHISVVKNSVQGSKLCEMITGGTQSMDRSHFEQYIVVTNKCHPNQLENLEFFIHMDVVAVLDFDPESANNGLKNYYTEKKMSNVHLPAQYKIIDTVEDTAEMLKLTKNTSWVFCNGGINKEKPSYADHWLTEKGSSVRDVVSLLCRKDVLPEKKFLTIFLLFSQVSDANDPLLETFSFFLQELKGQSQILCICDDEKSYIFWKQLIKERYKVDISRCIYELSFAEVSGTVLSLWSENRKTSRFLPCGGGSNVVLSKKSEESLYMLNVLCVNQCDGGNEDKQHLEETFYKGGKVS</sequence>
<keyword evidence="2" id="KW-1185">Reference proteome</keyword>
<gene>
    <name evidence="1" type="ORF">QQF64_026077</name>
</gene>
<dbReference type="PANTHER" id="PTHR16155">
    <property type="entry name" value="DED DOMAIN-CONTAINING PROTEIN"/>
    <property type="match status" value="1"/>
</dbReference>
<organism evidence="1 2">
    <name type="scientific">Cirrhinus molitorella</name>
    <name type="common">mud carp</name>
    <dbReference type="NCBI Taxonomy" id="172907"/>
    <lineage>
        <taxon>Eukaryota</taxon>
        <taxon>Metazoa</taxon>
        <taxon>Chordata</taxon>
        <taxon>Craniata</taxon>
        <taxon>Vertebrata</taxon>
        <taxon>Euteleostomi</taxon>
        <taxon>Actinopterygii</taxon>
        <taxon>Neopterygii</taxon>
        <taxon>Teleostei</taxon>
        <taxon>Ostariophysi</taxon>
        <taxon>Cypriniformes</taxon>
        <taxon>Cyprinidae</taxon>
        <taxon>Labeoninae</taxon>
        <taxon>Labeonini</taxon>
        <taxon>Cirrhinus</taxon>
    </lineage>
</organism>
<dbReference type="EMBL" id="JAYMGO010000003">
    <property type="protein sequence ID" value="KAL1279404.1"/>
    <property type="molecule type" value="Genomic_DNA"/>
</dbReference>
<dbReference type="PANTHER" id="PTHR16155:SF20">
    <property type="entry name" value="STERILE ALPHA MOTIF DOMAIN-CONTAINING PROTEIN 9-LIKE"/>
    <property type="match status" value="1"/>
</dbReference>
<name>A0ABR3NQU9_9TELE</name>
<reference evidence="1 2" key="1">
    <citation type="submission" date="2023-09" db="EMBL/GenBank/DDBJ databases">
        <authorList>
            <person name="Wang M."/>
        </authorList>
    </citation>
    <scope>NUCLEOTIDE SEQUENCE [LARGE SCALE GENOMIC DNA]</scope>
    <source>
        <strain evidence="1">GT-2023</strain>
        <tissue evidence="1">Liver</tissue>
    </source>
</reference>
<accession>A0ABR3NQU9</accession>
<dbReference type="Proteomes" id="UP001558613">
    <property type="component" value="Unassembled WGS sequence"/>
</dbReference>
<protein>
    <submittedName>
        <fullName evidence="1">Uncharacterized protein</fullName>
    </submittedName>
</protein>
<proteinExistence type="predicted"/>
<evidence type="ECO:0000313" key="1">
    <source>
        <dbReference type="EMBL" id="KAL1279404.1"/>
    </source>
</evidence>